<gene>
    <name evidence="2" type="ORF">C7S18_00940</name>
</gene>
<protein>
    <submittedName>
        <fullName evidence="2">Uncharacterized protein</fullName>
    </submittedName>
</protein>
<dbReference type="Proteomes" id="UP000241074">
    <property type="component" value="Chromosome"/>
</dbReference>
<proteinExistence type="predicted"/>
<reference evidence="2 3" key="1">
    <citation type="submission" date="2018-03" db="EMBL/GenBank/DDBJ databases">
        <title>Ahniella affigens gen. nov., sp. nov., a gammaproteobacterium isolated from sandy soil near a stream.</title>
        <authorList>
            <person name="Ko Y."/>
            <person name="Kim J.-H."/>
        </authorList>
    </citation>
    <scope>NUCLEOTIDE SEQUENCE [LARGE SCALE GENOMIC DNA]</scope>
    <source>
        <strain evidence="2 3">D13</strain>
    </source>
</reference>
<evidence type="ECO:0000313" key="3">
    <source>
        <dbReference type="Proteomes" id="UP000241074"/>
    </source>
</evidence>
<accession>A0A2P1PLZ3</accession>
<evidence type="ECO:0000313" key="2">
    <source>
        <dbReference type="EMBL" id="AVP95849.1"/>
    </source>
</evidence>
<reference evidence="2 3" key="2">
    <citation type="submission" date="2018-03" db="EMBL/GenBank/DDBJ databases">
        <authorList>
            <person name="Keele B.F."/>
        </authorList>
    </citation>
    <scope>NUCLEOTIDE SEQUENCE [LARGE SCALE GENOMIC DNA]</scope>
    <source>
        <strain evidence="2 3">D13</strain>
    </source>
</reference>
<organism evidence="2 3">
    <name type="scientific">Ahniella affigens</name>
    <dbReference type="NCBI Taxonomy" id="2021234"/>
    <lineage>
        <taxon>Bacteria</taxon>
        <taxon>Pseudomonadati</taxon>
        <taxon>Pseudomonadota</taxon>
        <taxon>Gammaproteobacteria</taxon>
        <taxon>Lysobacterales</taxon>
        <taxon>Rhodanobacteraceae</taxon>
        <taxon>Ahniella</taxon>
    </lineage>
</organism>
<keyword evidence="3" id="KW-1185">Reference proteome</keyword>
<sequence length="420" mass="44060">MRRAVSKRISLVLGGLALASSVASAAAADLVLGTHRIPLSATTQSANMDVQTGELRVLAAAQAGVAGDGWCPPDLAATPAVTHPQVVLQLPNGGNYRIGLADANVEVATNGDVIVHSLHQSGFQGDGWCPLDPSLVTALSADRSIMYPGRNVYLNWTSSGAVSCDTSGSVFPAGVTSVPGWTGSVSTQATGFAVQLDVAGYYQLRVNCEAANGDRFGRAVFVTVLPAPDCSGEHAPPARFTRATSFVNTANLRVSGNQEWPVNATLDLTMWNPPLPGQLTTGGVNRSVLGSFGTFVGDTAVVPISSSGYVAFRIDTGGQANKLGSISSEQPGENSAPMFMTISPCPGDFEPQEMRCRSNYGIAAMGWRTTPSMPESYCPMQPGLDYYLNVAFRNPANGISDCTFGTCWWLLHQNCQTGCN</sequence>
<dbReference type="EMBL" id="CP027860">
    <property type="protein sequence ID" value="AVP95849.1"/>
    <property type="molecule type" value="Genomic_DNA"/>
</dbReference>
<evidence type="ECO:0000256" key="1">
    <source>
        <dbReference type="SAM" id="SignalP"/>
    </source>
</evidence>
<keyword evidence="1" id="KW-0732">Signal</keyword>
<feature type="signal peptide" evidence="1">
    <location>
        <begin position="1"/>
        <end position="25"/>
    </location>
</feature>
<dbReference type="AlphaFoldDB" id="A0A2P1PLZ3"/>
<feature type="chain" id="PRO_5015123527" evidence="1">
    <location>
        <begin position="26"/>
        <end position="420"/>
    </location>
</feature>
<name>A0A2P1PLZ3_9GAMM</name>
<dbReference type="KEGG" id="xba:C7S18_00940"/>